<gene>
    <name evidence="1" type="ORF">GCM10009839_87470</name>
</gene>
<name>A0ABN2VI66_9ACTN</name>
<dbReference type="EMBL" id="BAAAQN010000089">
    <property type="protein sequence ID" value="GAA2062780.1"/>
    <property type="molecule type" value="Genomic_DNA"/>
</dbReference>
<organism evidence="1 2">
    <name type="scientific">Catenulispora yoronensis</name>
    <dbReference type="NCBI Taxonomy" id="450799"/>
    <lineage>
        <taxon>Bacteria</taxon>
        <taxon>Bacillati</taxon>
        <taxon>Actinomycetota</taxon>
        <taxon>Actinomycetes</taxon>
        <taxon>Catenulisporales</taxon>
        <taxon>Catenulisporaceae</taxon>
        <taxon>Catenulispora</taxon>
    </lineage>
</organism>
<proteinExistence type="predicted"/>
<dbReference type="Proteomes" id="UP001500751">
    <property type="component" value="Unassembled WGS sequence"/>
</dbReference>
<sequence length="133" mass="14474">MRYLIESFAVGALRRGSSVEQFLGVVEGSAVPSVRWVEVVPQAGGFVAMLHESEDIGNERFFDLVEFPNFPGPDGEECFGIEVGIADQALDALDLAEAVTGAVRQRWVNAGVAQDEYRDFVLAGRPAQWPSES</sequence>
<comment type="caution">
    <text evidence="1">The sequence shown here is derived from an EMBL/GenBank/DDBJ whole genome shotgun (WGS) entry which is preliminary data.</text>
</comment>
<accession>A0ABN2VI66</accession>
<keyword evidence="2" id="KW-1185">Reference proteome</keyword>
<dbReference type="RefSeq" id="WP_344671672.1">
    <property type="nucleotide sequence ID" value="NZ_BAAAQN010000089.1"/>
</dbReference>
<evidence type="ECO:0000313" key="2">
    <source>
        <dbReference type="Proteomes" id="UP001500751"/>
    </source>
</evidence>
<protein>
    <submittedName>
        <fullName evidence="1">Uncharacterized protein</fullName>
    </submittedName>
</protein>
<evidence type="ECO:0000313" key="1">
    <source>
        <dbReference type="EMBL" id="GAA2062780.1"/>
    </source>
</evidence>
<reference evidence="1 2" key="1">
    <citation type="journal article" date="2019" name="Int. J. Syst. Evol. Microbiol.">
        <title>The Global Catalogue of Microorganisms (GCM) 10K type strain sequencing project: providing services to taxonomists for standard genome sequencing and annotation.</title>
        <authorList>
            <consortium name="The Broad Institute Genomics Platform"/>
            <consortium name="The Broad Institute Genome Sequencing Center for Infectious Disease"/>
            <person name="Wu L."/>
            <person name="Ma J."/>
        </authorList>
    </citation>
    <scope>NUCLEOTIDE SEQUENCE [LARGE SCALE GENOMIC DNA]</scope>
    <source>
        <strain evidence="1 2">JCM 16014</strain>
    </source>
</reference>